<keyword evidence="3 6" id="KW-0812">Transmembrane</keyword>
<feature type="transmembrane region" description="Helical" evidence="6">
    <location>
        <begin position="107"/>
        <end position="128"/>
    </location>
</feature>
<dbReference type="AlphaFoldDB" id="D6GUN4"/>
<organism evidence="8 9">
    <name type="scientific">Candidatus Parvarchaeum acidophilus ARMAN-5</name>
    <dbReference type="NCBI Taxonomy" id="662762"/>
    <lineage>
        <taxon>Archaea</taxon>
        <taxon>Candidatus Parvarchaeota</taxon>
        <taxon>Candidatus Parvarchaeum</taxon>
    </lineage>
</organism>
<feature type="transmembrane region" description="Helical" evidence="6">
    <location>
        <begin position="262"/>
        <end position="282"/>
    </location>
</feature>
<feature type="transmembrane region" description="Helical" evidence="6">
    <location>
        <begin position="349"/>
        <end position="372"/>
    </location>
</feature>
<keyword evidence="4 6" id="KW-1133">Transmembrane helix</keyword>
<reference evidence="8 9" key="1">
    <citation type="journal article" date="2010" name="Proc. Natl. Acad. Sci. U.S.A.">
        <title>Enigmatic, ultrasmall, uncultivated Archaea.</title>
        <authorList>
            <person name="Baker B.J."/>
            <person name="Comolli L.R."/>
            <person name="Dick G.J."/>
            <person name="Hauser L.J."/>
            <person name="Hyatt D."/>
            <person name="Dill B.D."/>
            <person name="Land M.L."/>
            <person name="Verberkmoes N.C."/>
            <person name="Hettich R.L."/>
            <person name="Banfield J.F."/>
        </authorList>
    </citation>
    <scope>NUCLEOTIDE SEQUENCE [LARGE SCALE GENOMIC DNA]</scope>
</reference>
<evidence type="ECO:0000256" key="3">
    <source>
        <dbReference type="ARBA" id="ARBA00022692"/>
    </source>
</evidence>
<protein>
    <submittedName>
        <fullName evidence="8">Major facilitator superfamily MFS_1</fullName>
    </submittedName>
</protein>
<dbReference type="GO" id="GO:0016020">
    <property type="term" value="C:membrane"/>
    <property type="evidence" value="ECO:0007669"/>
    <property type="project" value="UniProtKB-SubCell"/>
</dbReference>
<dbReference type="Pfam" id="PF07690">
    <property type="entry name" value="MFS_1"/>
    <property type="match status" value="1"/>
</dbReference>
<comment type="subcellular location">
    <subcellularLocation>
        <location evidence="1">Membrane</location>
        <topology evidence="1">Multi-pass membrane protein</topology>
    </subcellularLocation>
</comment>
<dbReference type="PANTHER" id="PTHR42718:SF9">
    <property type="entry name" value="MAJOR FACILITATOR SUPERFAMILY MULTIDRUG TRANSPORTER MFSC"/>
    <property type="match status" value="1"/>
</dbReference>
<evidence type="ECO:0000256" key="2">
    <source>
        <dbReference type="ARBA" id="ARBA00022448"/>
    </source>
</evidence>
<accession>D6GUN4</accession>
<feature type="transmembrane region" description="Helical" evidence="6">
    <location>
        <begin position="12"/>
        <end position="33"/>
    </location>
</feature>
<dbReference type="SUPFAM" id="SSF103473">
    <property type="entry name" value="MFS general substrate transporter"/>
    <property type="match status" value="1"/>
</dbReference>
<feature type="transmembrane region" description="Helical" evidence="6">
    <location>
        <begin position="73"/>
        <end position="95"/>
    </location>
</feature>
<dbReference type="EMBL" id="GG745547">
    <property type="protein sequence ID" value="EFD93024.1"/>
    <property type="molecule type" value="Genomic_DNA"/>
</dbReference>
<dbReference type="PROSITE" id="PS50850">
    <property type="entry name" value="MFS"/>
    <property type="match status" value="1"/>
</dbReference>
<feature type="transmembrane region" description="Helical" evidence="6">
    <location>
        <begin position="206"/>
        <end position="225"/>
    </location>
</feature>
<evidence type="ECO:0000259" key="7">
    <source>
        <dbReference type="PROSITE" id="PS50850"/>
    </source>
</evidence>
<sequence>MCGIAPTAITLIIFRVFQAIGGAMMASNSGAIIADTFRREKLGRAYGFTGMGWNLGAMLGIVLGGIITTFIGYRYIFFINVPIGIILFILAMKYVRDNARERQRLDILGMILLAVSVSMILYAGVRIASVGLNLINLITLFIGFLVLVPFYFREKLFTSPVIKFSMFKNKIFRNSVLASMFQGLGFMGVAFMLIMYLQGVRGFSPFYASLLLLPGYVLSGVLSPFMGRFSDKYGARLLATIGLVIMMAGISVYLLLQVNSTIYIVLLGSAITGLGGAMFWPANNSAVMKSSEEGRFGTASGVLRLFGSLGIMGSFIIVIVAATLAIPRYLAFEIFVGTSKLIGGIEKGFINGMHISFLFLIAMLVIAALLSLTRGNENAGTYIKNNHLK</sequence>
<feature type="transmembrane region" description="Helical" evidence="6">
    <location>
        <begin position="45"/>
        <end position="67"/>
    </location>
</feature>
<dbReference type="InterPro" id="IPR020846">
    <property type="entry name" value="MFS_dom"/>
</dbReference>
<dbReference type="GO" id="GO:0022857">
    <property type="term" value="F:transmembrane transporter activity"/>
    <property type="evidence" value="ECO:0007669"/>
    <property type="project" value="InterPro"/>
</dbReference>
<dbReference type="InterPro" id="IPR011701">
    <property type="entry name" value="MFS"/>
</dbReference>
<dbReference type="InterPro" id="IPR036259">
    <property type="entry name" value="MFS_trans_sf"/>
</dbReference>
<name>D6GUN4_PARA5</name>
<evidence type="ECO:0000313" key="8">
    <source>
        <dbReference type="EMBL" id="EFD93024.1"/>
    </source>
</evidence>
<dbReference type="Proteomes" id="UP000009376">
    <property type="component" value="Unassembled WGS sequence"/>
</dbReference>
<dbReference type="Gene3D" id="1.20.1720.10">
    <property type="entry name" value="Multidrug resistance protein D"/>
    <property type="match status" value="1"/>
</dbReference>
<feature type="transmembrane region" description="Helical" evidence="6">
    <location>
        <begin position="134"/>
        <end position="152"/>
    </location>
</feature>
<evidence type="ECO:0000256" key="6">
    <source>
        <dbReference type="SAM" id="Phobius"/>
    </source>
</evidence>
<proteinExistence type="predicted"/>
<feature type="transmembrane region" description="Helical" evidence="6">
    <location>
        <begin position="172"/>
        <end position="194"/>
    </location>
</feature>
<keyword evidence="5 6" id="KW-0472">Membrane</keyword>
<keyword evidence="2" id="KW-0813">Transport</keyword>
<feature type="domain" description="Major facilitator superfamily (MFS) profile" evidence="7">
    <location>
        <begin position="1"/>
        <end position="379"/>
    </location>
</feature>
<evidence type="ECO:0000256" key="1">
    <source>
        <dbReference type="ARBA" id="ARBA00004141"/>
    </source>
</evidence>
<dbReference type="Gene3D" id="1.20.1250.20">
    <property type="entry name" value="MFS general substrate transporter like domains"/>
    <property type="match status" value="1"/>
</dbReference>
<gene>
    <name evidence="8" type="ORF">BJBARM5_0178</name>
</gene>
<feature type="transmembrane region" description="Helical" evidence="6">
    <location>
        <begin position="303"/>
        <end position="329"/>
    </location>
</feature>
<evidence type="ECO:0000256" key="5">
    <source>
        <dbReference type="ARBA" id="ARBA00023136"/>
    </source>
</evidence>
<feature type="transmembrane region" description="Helical" evidence="6">
    <location>
        <begin position="237"/>
        <end position="256"/>
    </location>
</feature>
<evidence type="ECO:0000313" key="9">
    <source>
        <dbReference type="Proteomes" id="UP000009376"/>
    </source>
</evidence>
<evidence type="ECO:0000256" key="4">
    <source>
        <dbReference type="ARBA" id="ARBA00022989"/>
    </source>
</evidence>
<dbReference type="CDD" id="cd17321">
    <property type="entry name" value="MFS_MMR_MDR_like"/>
    <property type="match status" value="1"/>
</dbReference>
<dbReference type="PANTHER" id="PTHR42718">
    <property type="entry name" value="MAJOR FACILITATOR SUPERFAMILY MULTIDRUG TRANSPORTER MFSC"/>
    <property type="match status" value="1"/>
</dbReference>